<accession>A0A2V1KB65</accession>
<evidence type="ECO:0000313" key="2">
    <source>
        <dbReference type="Proteomes" id="UP000245283"/>
    </source>
</evidence>
<dbReference type="InterPro" id="IPR045773">
    <property type="entry name" value="DUF6226"/>
</dbReference>
<keyword evidence="2" id="KW-1185">Reference proteome</keyword>
<protein>
    <submittedName>
        <fullName evidence="1">Uncharacterized protein</fullName>
    </submittedName>
</protein>
<evidence type="ECO:0000313" key="1">
    <source>
        <dbReference type="EMBL" id="PWF27675.1"/>
    </source>
</evidence>
<name>A0A2V1KB65_9ACTO</name>
<dbReference type="Proteomes" id="UP000245283">
    <property type="component" value="Unassembled WGS sequence"/>
</dbReference>
<gene>
    <name evidence="1" type="ORF">DD236_04685</name>
</gene>
<dbReference type="AlphaFoldDB" id="A0A2V1KB65"/>
<proteinExistence type="predicted"/>
<reference evidence="2" key="1">
    <citation type="submission" date="2018-05" db="EMBL/GenBank/DDBJ databases">
        <authorList>
            <person name="Li Y."/>
        </authorList>
    </citation>
    <scope>NUCLEOTIDE SEQUENCE [LARGE SCALE GENOMIC DNA]</scope>
    <source>
        <strain evidence="2">sk1b4</strain>
    </source>
</reference>
<comment type="caution">
    <text evidence="1">The sequence shown here is derived from an EMBL/GenBank/DDBJ whole genome shotgun (WGS) entry which is preliminary data.</text>
</comment>
<organism evidence="1 2">
    <name type="scientific">Ancrocorticia populi</name>
    <dbReference type="NCBI Taxonomy" id="2175228"/>
    <lineage>
        <taxon>Bacteria</taxon>
        <taxon>Bacillati</taxon>
        <taxon>Actinomycetota</taxon>
        <taxon>Actinomycetes</taxon>
        <taxon>Actinomycetales</taxon>
        <taxon>Actinomycetaceae</taxon>
        <taxon>Ancrocorticia</taxon>
    </lineage>
</organism>
<dbReference type="Pfam" id="PF19736">
    <property type="entry name" value="DUF6226"/>
    <property type="match status" value="1"/>
</dbReference>
<dbReference type="EMBL" id="QETB01000001">
    <property type="protein sequence ID" value="PWF27675.1"/>
    <property type="molecule type" value="Genomic_DNA"/>
</dbReference>
<sequence>MVFRDNSGRVINYGNRWTDKDFPACACDGCDERWEDLADDLEWETFAIVNGAFTEEVSRLRPPRFSYSRGIGFVKGMGQTTSYWLGPADGHLGSGEQARAKDLPKPVLKNARDQLKALKRVSPDGNWLPWPKRRVTADRR</sequence>